<gene>
    <name evidence="2" type="ORF">LTRI10_LOCUS19829</name>
</gene>
<dbReference type="InterPro" id="IPR050942">
    <property type="entry name" value="F-box_BR-signaling"/>
</dbReference>
<evidence type="ECO:0000313" key="3">
    <source>
        <dbReference type="Proteomes" id="UP001497516"/>
    </source>
</evidence>
<dbReference type="EMBL" id="OZ034816">
    <property type="protein sequence ID" value="CAL1378231.1"/>
    <property type="molecule type" value="Genomic_DNA"/>
</dbReference>
<dbReference type="Pfam" id="PF03478">
    <property type="entry name" value="Beta-prop_KIB1-4"/>
    <property type="match status" value="1"/>
</dbReference>
<evidence type="ECO:0000259" key="1">
    <source>
        <dbReference type="Pfam" id="PF03478"/>
    </source>
</evidence>
<dbReference type="AlphaFoldDB" id="A0AAV2DX37"/>
<dbReference type="PANTHER" id="PTHR44259">
    <property type="entry name" value="OS07G0183000 PROTEIN-RELATED"/>
    <property type="match status" value="1"/>
</dbReference>
<proteinExistence type="predicted"/>
<sequence length="348" mass="39972">MSRAEVRAWGDLCSDLLKSIYGNLHLVHAIEFGSVCKTWHQIHAAALSHPQPRPPPPHGGVSFIDIPCWETREMLLRKQAHVVYSWPCGWWLLTSGDLNIFACFNPLLPWPSSYIPLPQAFLGQKVLEDTSRPVWPITAAFSGDPIKEEDWTMILFHNVSCFYTYRRSEGRWWSYHYKHLEGRDCVGIGHRDQTFFSLFNTGDVLVLRTDNPGYKHCKWRMMLATDTSQKLLPLWGDCLRVVLVSDGELDDRVVVSWGRTDGSSFRLLSVDRDFNNRGDETSTIVAVGGRWIQGLGPEDMWLPENRLKKVQGRPAEEELVQRSHSPKGSIFRLLCRWCARICAVRDQH</sequence>
<dbReference type="Proteomes" id="UP001497516">
    <property type="component" value="Chromosome 3"/>
</dbReference>
<dbReference type="InterPro" id="IPR005174">
    <property type="entry name" value="KIB1-4_b-propeller"/>
</dbReference>
<accession>A0AAV2DX37</accession>
<keyword evidence="3" id="KW-1185">Reference proteome</keyword>
<dbReference type="PANTHER" id="PTHR44259:SF114">
    <property type="entry name" value="OS06G0707300 PROTEIN"/>
    <property type="match status" value="1"/>
</dbReference>
<protein>
    <recommendedName>
        <fullName evidence="1">KIB1-4 beta-propeller domain-containing protein</fullName>
    </recommendedName>
</protein>
<evidence type="ECO:0000313" key="2">
    <source>
        <dbReference type="EMBL" id="CAL1378231.1"/>
    </source>
</evidence>
<feature type="domain" description="KIB1-4 beta-propeller" evidence="1">
    <location>
        <begin position="89"/>
        <end position="269"/>
    </location>
</feature>
<organism evidence="2 3">
    <name type="scientific">Linum trigynum</name>
    <dbReference type="NCBI Taxonomy" id="586398"/>
    <lineage>
        <taxon>Eukaryota</taxon>
        <taxon>Viridiplantae</taxon>
        <taxon>Streptophyta</taxon>
        <taxon>Embryophyta</taxon>
        <taxon>Tracheophyta</taxon>
        <taxon>Spermatophyta</taxon>
        <taxon>Magnoliopsida</taxon>
        <taxon>eudicotyledons</taxon>
        <taxon>Gunneridae</taxon>
        <taxon>Pentapetalae</taxon>
        <taxon>rosids</taxon>
        <taxon>fabids</taxon>
        <taxon>Malpighiales</taxon>
        <taxon>Linaceae</taxon>
        <taxon>Linum</taxon>
    </lineage>
</organism>
<name>A0AAV2DX37_9ROSI</name>
<reference evidence="2 3" key="1">
    <citation type="submission" date="2024-04" db="EMBL/GenBank/DDBJ databases">
        <authorList>
            <person name="Fracassetti M."/>
        </authorList>
    </citation>
    <scope>NUCLEOTIDE SEQUENCE [LARGE SCALE GENOMIC DNA]</scope>
</reference>